<protein>
    <submittedName>
        <fullName evidence="2">Uncharacterized protein</fullName>
    </submittedName>
</protein>
<feature type="compositionally biased region" description="Basic and acidic residues" evidence="1">
    <location>
        <begin position="9"/>
        <end position="20"/>
    </location>
</feature>
<evidence type="ECO:0000313" key="2">
    <source>
        <dbReference type="EMBL" id="MCM2389827.1"/>
    </source>
</evidence>
<keyword evidence="3" id="KW-1185">Reference proteome</keyword>
<reference evidence="2" key="1">
    <citation type="submission" date="2022-06" db="EMBL/GenBank/DDBJ databases">
        <title>Genome public.</title>
        <authorList>
            <person name="Sun Q."/>
        </authorList>
    </citation>
    <scope>NUCLEOTIDE SEQUENCE</scope>
    <source>
        <strain evidence="2">CWNU-1</strain>
    </source>
</reference>
<organism evidence="2 3">
    <name type="scientific">Streptomyces albipurpureus</name>
    <dbReference type="NCBI Taxonomy" id="2897419"/>
    <lineage>
        <taxon>Bacteria</taxon>
        <taxon>Bacillati</taxon>
        <taxon>Actinomycetota</taxon>
        <taxon>Actinomycetes</taxon>
        <taxon>Kitasatosporales</taxon>
        <taxon>Streptomycetaceae</taxon>
        <taxon>Streptomyces</taxon>
    </lineage>
</organism>
<dbReference type="Proteomes" id="UP001431429">
    <property type="component" value="Unassembled WGS sequence"/>
</dbReference>
<evidence type="ECO:0000256" key="1">
    <source>
        <dbReference type="SAM" id="MobiDB-lite"/>
    </source>
</evidence>
<comment type="caution">
    <text evidence="2">The sequence shown here is derived from an EMBL/GenBank/DDBJ whole genome shotgun (WGS) entry which is preliminary data.</text>
</comment>
<gene>
    <name evidence="2" type="ORF">NBG84_16285</name>
</gene>
<dbReference type="EMBL" id="JAMQAW010000012">
    <property type="protein sequence ID" value="MCM2389827.1"/>
    <property type="molecule type" value="Genomic_DNA"/>
</dbReference>
<dbReference type="RefSeq" id="WP_250920171.1">
    <property type="nucleotide sequence ID" value="NZ_JAMQAW010000012.1"/>
</dbReference>
<sequence>METGGLYRMVDEGVERREGSPRATMAAGGGNDGRIWRTHGHGWLIPLAKGAMKQRLRLLSSMGVGVSTIAARPVFTGLSVIHYAIGRDFSRTPP</sequence>
<accession>A0ABT0UMI6</accession>
<feature type="region of interest" description="Disordered" evidence="1">
    <location>
        <begin position="1"/>
        <end position="33"/>
    </location>
</feature>
<evidence type="ECO:0000313" key="3">
    <source>
        <dbReference type="Proteomes" id="UP001431429"/>
    </source>
</evidence>
<name>A0ABT0UMI6_9ACTN</name>
<proteinExistence type="predicted"/>